<dbReference type="Proteomes" id="UP000663760">
    <property type="component" value="Chromosome 6"/>
</dbReference>
<evidence type="ECO:0000313" key="2">
    <source>
        <dbReference type="Proteomes" id="UP000663760"/>
    </source>
</evidence>
<name>A0A7I8KK95_SPIIN</name>
<evidence type="ECO:0000313" key="1">
    <source>
        <dbReference type="EMBL" id="CAA7397574.1"/>
    </source>
</evidence>
<keyword evidence="2" id="KW-1185">Reference proteome</keyword>
<protein>
    <submittedName>
        <fullName evidence="1">Uncharacterized protein</fullName>
    </submittedName>
</protein>
<dbReference type="EMBL" id="LR746269">
    <property type="protein sequence ID" value="CAA7397574.1"/>
    <property type="molecule type" value="Genomic_DNA"/>
</dbReference>
<proteinExistence type="predicted"/>
<organism evidence="1 2">
    <name type="scientific">Spirodela intermedia</name>
    <name type="common">Intermediate duckweed</name>
    <dbReference type="NCBI Taxonomy" id="51605"/>
    <lineage>
        <taxon>Eukaryota</taxon>
        <taxon>Viridiplantae</taxon>
        <taxon>Streptophyta</taxon>
        <taxon>Embryophyta</taxon>
        <taxon>Tracheophyta</taxon>
        <taxon>Spermatophyta</taxon>
        <taxon>Magnoliopsida</taxon>
        <taxon>Liliopsida</taxon>
        <taxon>Araceae</taxon>
        <taxon>Lemnoideae</taxon>
        <taxon>Spirodela</taxon>
    </lineage>
</organism>
<sequence length="21" mass="2702">MEIFNTKSPHLLLFLYFYLRR</sequence>
<accession>A0A7I8KK95</accession>
<dbReference type="AlphaFoldDB" id="A0A7I8KK95"/>
<reference evidence="1" key="1">
    <citation type="submission" date="2020-02" db="EMBL/GenBank/DDBJ databases">
        <authorList>
            <person name="Scholz U."/>
            <person name="Mascher M."/>
            <person name="Fiebig A."/>
        </authorList>
    </citation>
    <scope>NUCLEOTIDE SEQUENCE</scope>
</reference>
<gene>
    <name evidence="1" type="ORF">SI8410_06008239</name>
</gene>